<evidence type="ECO:0000256" key="1">
    <source>
        <dbReference type="SAM" id="MobiDB-lite"/>
    </source>
</evidence>
<feature type="compositionally biased region" description="Low complexity" evidence="1">
    <location>
        <begin position="94"/>
        <end position="119"/>
    </location>
</feature>
<feature type="compositionally biased region" description="Low complexity" evidence="1">
    <location>
        <begin position="157"/>
        <end position="171"/>
    </location>
</feature>
<name>A0A0D5CJS7_9MICO</name>
<dbReference type="RefSeq" id="WP_045528890.1">
    <property type="nucleotide sequence ID" value="NZ_CP011043.1"/>
</dbReference>
<feature type="region of interest" description="Disordered" evidence="1">
    <location>
        <begin position="157"/>
        <end position="210"/>
    </location>
</feature>
<dbReference type="OrthoDB" id="3726412at2"/>
<protein>
    <submittedName>
        <fullName evidence="2">Uncharacterized protein</fullName>
    </submittedName>
</protein>
<dbReference type="EMBL" id="CP011043">
    <property type="protein sequence ID" value="AJW79554.1"/>
    <property type="molecule type" value="Genomic_DNA"/>
</dbReference>
<proteinExistence type="predicted"/>
<dbReference type="Proteomes" id="UP000032604">
    <property type="component" value="Chromosome"/>
</dbReference>
<evidence type="ECO:0000313" key="2">
    <source>
        <dbReference type="EMBL" id="AJW79554.1"/>
    </source>
</evidence>
<gene>
    <name evidence="2" type="ORF">VO01_10765</name>
</gene>
<dbReference type="AlphaFoldDB" id="A0A0D5CJS7"/>
<accession>A0A0D5CJS7</accession>
<organism evidence="2 3">
    <name type="scientific">Clavibacter michiganensis subsp. insidiosus</name>
    <dbReference type="NCBI Taxonomy" id="33014"/>
    <lineage>
        <taxon>Bacteria</taxon>
        <taxon>Bacillati</taxon>
        <taxon>Actinomycetota</taxon>
        <taxon>Actinomycetes</taxon>
        <taxon>Micrococcales</taxon>
        <taxon>Microbacteriaceae</taxon>
        <taxon>Clavibacter</taxon>
    </lineage>
</organism>
<dbReference type="HOGENOM" id="CLU_784588_0_0_11"/>
<reference evidence="2 3" key="1">
    <citation type="journal article" date="2015" name="Genome Announc.">
        <title>Complete Genome Sequence of Clavibacter michiganensis subsp. insidiosus R1-1 Using PacBio Single-Molecule Real-Time Technology.</title>
        <authorList>
            <person name="Lu Y."/>
            <person name="Samac D.A."/>
            <person name="Glazebrook J."/>
            <person name="Ishimaru C.A."/>
        </authorList>
    </citation>
    <scope>NUCLEOTIDE SEQUENCE [LARGE SCALE GENOMIC DNA]</scope>
    <source>
        <strain evidence="2 3">R1-1</strain>
    </source>
</reference>
<sequence length="362" mass="38124">MTDPLDGPAPDAALARRLRDDREAARRLEELRRTAYGRDGSTAPLVEVPADLRARTGYDEAELSAPLVALLAEEARLVEEGQALLAAERPARAATEAATAPEAALAPEAAAGTPRAPDPTTRRRLLRPAALAGAPAGILLVIGLGVASTAGAFDDPTAASSTTAPGATSTPRGQAMGTPDGRRVSPIPAFTATAPPHTPASEEEMAEAYRREADSSWELFSSLVDGGAVRPDVTLERVVSEEDFPDQQVECLRSEGIEASVIGGGGITYDDGDPIAIWSCQARFPMEQPEPLDDAELAYPHDYIVSFLLPCYAVEGEPYTGPVPSREDFIAEARASYPWSPIPDRMTGALSSRCPSQPPGMG</sequence>
<dbReference type="KEGG" id="cmh:VO01_10765"/>
<feature type="region of interest" description="Disordered" evidence="1">
    <location>
        <begin position="94"/>
        <end position="121"/>
    </location>
</feature>
<evidence type="ECO:0000313" key="3">
    <source>
        <dbReference type="Proteomes" id="UP000032604"/>
    </source>
</evidence>